<reference evidence="1" key="1">
    <citation type="journal article" date="2020" name="Nature">
        <title>Giant virus diversity and host interactions through global metagenomics.</title>
        <authorList>
            <person name="Schulz F."/>
            <person name="Roux S."/>
            <person name="Paez-Espino D."/>
            <person name="Jungbluth S."/>
            <person name="Walsh D.A."/>
            <person name="Denef V.J."/>
            <person name="McMahon K.D."/>
            <person name="Konstantinidis K.T."/>
            <person name="Eloe-Fadrosh E.A."/>
            <person name="Kyrpides N.C."/>
            <person name="Woyke T."/>
        </authorList>
    </citation>
    <scope>NUCLEOTIDE SEQUENCE</scope>
    <source>
        <strain evidence="1">GVMAG-M-3300009151-50</strain>
    </source>
</reference>
<dbReference type="EMBL" id="MN738912">
    <property type="protein sequence ID" value="QHT30740.1"/>
    <property type="molecule type" value="Genomic_DNA"/>
</dbReference>
<evidence type="ECO:0000313" key="1">
    <source>
        <dbReference type="EMBL" id="QHT30740.1"/>
    </source>
</evidence>
<proteinExistence type="predicted"/>
<organism evidence="1">
    <name type="scientific">viral metagenome</name>
    <dbReference type="NCBI Taxonomy" id="1070528"/>
    <lineage>
        <taxon>unclassified sequences</taxon>
        <taxon>metagenomes</taxon>
        <taxon>organismal metagenomes</taxon>
    </lineage>
</organism>
<accession>A0A6C0ER32</accession>
<name>A0A6C0ER32_9ZZZZ</name>
<protein>
    <submittedName>
        <fullName evidence="1">Uncharacterized protein</fullName>
    </submittedName>
</protein>
<dbReference type="AlphaFoldDB" id="A0A6C0ER32"/>
<sequence>MEEAIIHYTNQQSKEQRDKLIEYFKYWNSADIEEFIIRRKKLGGKKFLDQRLSFGSFLMTLLPMKDLLDKLEVDSQSHST</sequence>